<protein>
    <recommendedName>
        <fullName evidence="2">LppM domain-containing protein</fullName>
    </recommendedName>
</protein>
<dbReference type="PROSITE" id="PS51257">
    <property type="entry name" value="PROKAR_LIPOPROTEIN"/>
    <property type="match status" value="1"/>
</dbReference>
<reference evidence="3 4" key="1">
    <citation type="submission" date="2020-08" db="EMBL/GenBank/DDBJ databases">
        <title>Sequencing the genomes of 1000 actinobacteria strains.</title>
        <authorList>
            <person name="Klenk H.-P."/>
        </authorList>
    </citation>
    <scope>NUCLEOTIDE SEQUENCE [LARGE SCALE GENOMIC DNA]</scope>
    <source>
        <strain evidence="3 4">DSM 43851</strain>
    </source>
</reference>
<comment type="caution">
    <text evidence="3">The sequence shown here is derived from an EMBL/GenBank/DDBJ whole genome shotgun (WGS) entry which is preliminary data.</text>
</comment>
<name>A0A7W9KLS9_9PSEU</name>
<dbReference type="EMBL" id="JACHIR010000001">
    <property type="protein sequence ID" value="MBB5894633.1"/>
    <property type="molecule type" value="Genomic_DNA"/>
</dbReference>
<evidence type="ECO:0000259" key="2">
    <source>
        <dbReference type="Pfam" id="PF21946"/>
    </source>
</evidence>
<organism evidence="3 4">
    <name type="scientific">Kutzneria kofuensis</name>
    <dbReference type="NCBI Taxonomy" id="103725"/>
    <lineage>
        <taxon>Bacteria</taxon>
        <taxon>Bacillati</taxon>
        <taxon>Actinomycetota</taxon>
        <taxon>Actinomycetes</taxon>
        <taxon>Pseudonocardiales</taxon>
        <taxon>Pseudonocardiaceae</taxon>
        <taxon>Kutzneria</taxon>
    </lineage>
</organism>
<feature type="domain" description="LppM" evidence="2">
    <location>
        <begin position="32"/>
        <end position="181"/>
    </location>
</feature>
<keyword evidence="1" id="KW-1133">Transmembrane helix</keyword>
<dbReference type="Pfam" id="PF21946">
    <property type="entry name" value="LppM"/>
    <property type="match status" value="1"/>
</dbReference>
<dbReference type="InterPro" id="IPR053807">
    <property type="entry name" value="LppM"/>
</dbReference>
<proteinExistence type="predicted"/>
<dbReference type="Proteomes" id="UP000585638">
    <property type="component" value="Unassembled WGS sequence"/>
</dbReference>
<sequence length="226" mass="24020">MLSRLVARPFPRIVGLSLAFTAAVVMLTGCVRARADLTVSGDFKVSGTMIAATVPASPDDHGPQLSIPSDLGEEVMVQPYSADGYVGTQLSFSDLEFDQFTTLVGGSSAASSNYQLLLRRVGDLVYFTGSVDLRTVPADHSDVELKMTFPAGVTSATGSVDDDTVTWNPKPGSITSLSATSDLSTLATASWMRWSVLVAALLVGSVLVISVLALRAHRRSLRVRRR</sequence>
<accession>A0A7W9KLS9</accession>
<keyword evidence="4" id="KW-1185">Reference proteome</keyword>
<feature type="transmembrane region" description="Helical" evidence="1">
    <location>
        <begin position="191"/>
        <end position="216"/>
    </location>
</feature>
<evidence type="ECO:0000256" key="1">
    <source>
        <dbReference type="SAM" id="Phobius"/>
    </source>
</evidence>
<dbReference type="RefSeq" id="WP_184866531.1">
    <property type="nucleotide sequence ID" value="NZ_JACHIR010000001.1"/>
</dbReference>
<evidence type="ECO:0000313" key="4">
    <source>
        <dbReference type="Proteomes" id="UP000585638"/>
    </source>
</evidence>
<keyword evidence="1" id="KW-0472">Membrane</keyword>
<keyword evidence="1" id="KW-0812">Transmembrane</keyword>
<dbReference type="AlphaFoldDB" id="A0A7W9KLS9"/>
<evidence type="ECO:0000313" key="3">
    <source>
        <dbReference type="EMBL" id="MBB5894633.1"/>
    </source>
</evidence>
<gene>
    <name evidence="3" type="ORF">BJ998_005829</name>
</gene>